<dbReference type="WBParaSite" id="TCNE_0000271601-mRNA-1">
    <property type="protein sequence ID" value="TCNE_0000271601-mRNA-1"/>
    <property type="gene ID" value="TCNE_0000271601"/>
</dbReference>
<organism evidence="3 4">
    <name type="scientific">Toxocara canis</name>
    <name type="common">Canine roundworm</name>
    <dbReference type="NCBI Taxonomy" id="6265"/>
    <lineage>
        <taxon>Eukaryota</taxon>
        <taxon>Metazoa</taxon>
        <taxon>Ecdysozoa</taxon>
        <taxon>Nematoda</taxon>
        <taxon>Chromadorea</taxon>
        <taxon>Rhabditida</taxon>
        <taxon>Spirurina</taxon>
        <taxon>Ascaridomorpha</taxon>
        <taxon>Ascaridoidea</taxon>
        <taxon>Toxocaridae</taxon>
        <taxon>Toxocara</taxon>
    </lineage>
</organism>
<dbReference type="Proteomes" id="UP000050794">
    <property type="component" value="Unassembled WGS sequence"/>
</dbReference>
<protein>
    <submittedName>
        <fullName evidence="4">DH domain-containing protein</fullName>
    </submittedName>
</protein>
<evidence type="ECO:0000313" key="3">
    <source>
        <dbReference type="Proteomes" id="UP000050794"/>
    </source>
</evidence>
<reference evidence="4" key="1">
    <citation type="submission" date="2016-06" db="UniProtKB">
        <authorList>
            <consortium name="WormBaseParasite"/>
        </authorList>
    </citation>
    <scope>IDENTIFICATION</scope>
</reference>
<sequence length="346" mass="39829">MQLQVWSTPRQSIVVATVGTDSDGDMINTDIEELREAAQSIQSLQRVLKVPPEMTAKKDTHPKLNRKWAMLTEEDANEIDERPSGGESSSETLRRCSGIASRIGGHPRGVIQFLPSVKQAQFAPTHDTYTWSKSNRESETEKKPPFIRRKTSMPETYITYNQVKTICFITRTLSENESSSLHRGNRRLMRNSEEPELYTAKGSELLEQTKGADSLAGVSRFSKLLRSLRSSRQNSPEPQTSMAWTPLIIPDAPQHELQQSLLQADLLLWKKRSRASLRRHNEIRNMAIRELHDTEKTFVEGLEYLIQVRHFLICSLQDSLRILFRIFLFQKVYWYTNIVLILRCNS</sequence>
<keyword evidence="3" id="KW-1185">Reference proteome</keyword>
<evidence type="ECO:0000256" key="1">
    <source>
        <dbReference type="SAM" id="MobiDB-lite"/>
    </source>
</evidence>
<accession>A0A183U2J6</accession>
<feature type="compositionally biased region" description="Basic and acidic residues" evidence="1">
    <location>
        <begin position="134"/>
        <end position="144"/>
    </location>
</feature>
<gene>
    <name evidence="2" type="ORF">TCNE_LOCUS2716</name>
</gene>
<reference evidence="2 3" key="2">
    <citation type="submission" date="2018-11" db="EMBL/GenBank/DDBJ databases">
        <authorList>
            <consortium name="Pathogen Informatics"/>
        </authorList>
    </citation>
    <scope>NUCLEOTIDE SEQUENCE [LARGE SCALE GENOMIC DNA]</scope>
</reference>
<evidence type="ECO:0000313" key="2">
    <source>
        <dbReference type="EMBL" id="VDM28433.1"/>
    </source>
</evidence>
<proteinExistence type="predicted"/>
<name>A0A183U2J6_TOXCA</name>
<feature type="region of interest" description="Disordered" evidence="1">
    <location>
        <begin position="128"/>
        <end position="149"/>
    </location>
</feature>
<dbReference type="EMBL" id="UYWY01002926">
    <property type="protein sequence ID" value="VDM28433.1"/>
    <property type="molecule type" value="Genomic_DNA"/>
</dbReference>
<evidence type="ECO:0000313" key="4">
    <source>
        <dbReference type="WBParaSite" id="TCNE_0000271601-mRNA-1"/>
    </source>
</evidence>
<dbReference type="AlphaFoldDB" id="A0A183U2J6"/>